<feature type="compositionally biased region" description="Polar residues" evidence="7">
    <location>
        <begin position="352"/>
        <end position="369"/>
    </location>
</feature>
<reference evidence="9 10" key="1">
    <citation type="submission" date="2013-11" db="EMBL/GenBank/DDBJ databases">
        <title>The Genome Sequence of Phytophthora parasitica P1976.</title>
        <authorList>
            <consortium name="The Broad Institute Genomics Platform"/>
            <person name="Russ C."/>
            <person name="Tyler B."/>
            <person name="Panabieres F."/>
            <person name="Shan W."/>
            <person name="Tripathy S."/>
            <person name="Grunwald N."/>
            <person name="Machado M."/>
            <person name="Johnson C.S."/>
            <person name="Walker B."/>
            <person name="Young S."/>
            <person name="Zeng Q."/>
            <person name="Gargeya S."/>
            <person name="Fitzgerald M."/>
            <person name="Haas B."/>
            <person name="Abouelleil A."/>
            <person name="Allen A.W."/>
            <person name="Alvarado L."/>
            <person name="Arachchi H.M."/>
            <person name="Berlin A.M."/>
            <person name="Chapman S.B."/>
            <person name="Gainer-Dewar J."/>
            <person name="Goldberg J."/>
            <person name="Griggs A."/>
            <person name="Gujja S."/>
            <person name="Hansen M."/>
            <person name="Howarth C."/>
            <person name="Imamovic A."/>
            <person name="Ireland A."/>
            <person name="Larimer J."/>
            <person name="McCowan C."/>
            <person name="Murphy C."/>
            <person name="Pearson M."/>
            <person name="Poon T.W."/>
            <person name="Priest M."/>
            <person name="Roberts A."/>
            <person name="Saif S."/>
            <person name="Shea T."/>
            <person name="Sisk P."/>
            <person name="Sykes S."/>
            <person name="Wortman J."/>
            <person name="Nusbaum C."/>
            <person name="Birren B."/>
        </authorList>
    </citation>
    <scope>NUCLEOTIDE SEQUENCE [LARGE SCALE GENOMIC DNA]</scope>
    <source>
        <strain evidence="9 10">P1976</strain>
    </source>
</reference>
<comment type="caution">
    <text evidence="9">The sequence shown here is derived from an EMBL/GenBank/DDBJ whole genome shotgun (WGS) entry which is preliminary data.</text>
</comment>
<sequence length="1544" mass="171128">MATAKREFVAKNLLDQRHPRKAGRRKPNHSARGHRHLVKLSEEELSRREQGWNDRFAIDPPPKSNKVPSPPHSPTFSTPATPLSKESRIQNERAQYGKRGGKRNRAPKKPSSGKLVPLSTLSKPPPEAAQPTKEEKLRFKVLKAIDARETLLYQLSALILCTPVQESLFIPSRPTEPPTVNNAGRQQMRSRGGMALAPAPLSRHSGNPGAMTNAREATKLAQQLATDLQVTGIQCVEALVEWMLEAGAQAETPPPFLWRGRNYFLKMFNDLDFAESELAARGVNLDCFKQQNPLLIRPNQKLGRVLAAHSIILEMIEFAKEMTPMELLALSGRMRDSDREETEADNGKTDSRTNSTAGLNAANDNNDPTVNIEKMQLNTINKQALERHDHESAADLVNLLDESLDFTRESASRDGDTKQTDATNACEDEHYNSNDASEEKSARPMTGRSLTDAVDNNLEPDDGDEPLGNGEADGPTDNQSDYGDNSMDDIDNNDEPCVPEASAPQLKSEISESPTEDTGDIVGPEQKHNDTPADEIVPDIEPEALGTTAEPGLGTEQHSPRSNTSDNQQENDNSFDAKAGGRNDDGMSEASDDVQQAEDTLAVSVSAAPETIVSDQTAPPENSTHDEAINRSASPEKLLTSRTEDTNGSEYDNSFDEDVDEEKTSTDVNADTTVTSPYSAIAPATIDNISRIQGMEPDKHLVASENDQPVPETDDPQAISKRLESELKRWTFLEDENRPTEVNAQSCLMWHSTRALKENLQRHSSISECMEGSIISMLDQYGLTVPETPMRSLLWSDVAQELDLASHLIEECQVVLDDICSVVAEAIQASLRLKNSLVSEIEIQEVLETAEAVRLEYHNSTWEFVKIASMLLVFLLGADNDALASFKDRSPISVGLSRLVKVFYPYLVNQPREELSDNWHPVSSVLAAMGLSTDHLYIMLDPMCKTILLAVKLCSWSNQESKDEGDLAIFPKVTVICDREDVLQSSVEYVRRTHFSSDKAISNFSLFPFFKCSFGEKLVDGVKVEEGEGKGPLKEWFTLVGSQLASKWKQVPLSNILADAYSTQVTASGNTITIPGASDMICPGFQVEWETSEGETIRRVINKRMEHDNFLLDRSVQYHSFVASQLRLSQPITAIFEYVQGSESYWLNETTRDSRENRNVLVFVGWFLASAVTHFSSIQLRIHPLFFHLLLNPQHCVTLEEIQSFDPQLFTSLSGMKDMKPLDFSQFLKFEGAHEGLSVEAYISNVLEEKFGPASGFGWQLQVIRGGFTRVIGIDQLSSVGITEADLVESICGSNGGPGDDFVINEVFRVAADTDFTGCRALMNAFWQTVNSFEPQLKRKFIKFVTGVDTLPLPGTEFLRIEMPFTAISSDDHKKCAQMLPQAHTCDNMLELPNYWKALCWREKHDEKEPNSKLEEELVLLLSKKLRDAVEYSSGYGLDGTSDVGGVRADKSKDYADQLAKEESYDSLGLPALAEGGNAADLPFEDTPPSPPRSDHDEAEQDEAAKPADELEAKPADSSETAMSPRPEDSYDDDYDDWEEESMA</sequence>
<dbReference type="PROSITE" id="PS50237">
    <property type="entry name" value="HECT"/>
    <property type="match status" value="1"/>
</dbReference>
<organism evidence="9 10">
    <name type="scientific">Phytophthora nicotianae P1976</name>
    <dbReference type="NCBI Taxonomy" id="1317066"/>
    <lineage>
        <taxon>Eukaryota</taxon>
        <taxon>Sar</taxon>
        <taxon>Stramenopiles</taxon>
        <taxon>Oomycota</taxon>
        <taxon>Peronosporomycetes</taxon>
        <taxon>Peronosporales</taxon>
        <taxon>Peronosporaceae</taxon>
        <taxon>Phytophthora</taxon>
    </lineage>
</organism>
<dbReference type="PANTHER" id="PTHR11254">
    <property type="entry name" value="HECT DOMAIN UBIQUITIN-PROTEIN LIGASE"/>
    <property type="match status" value="1"/>
</dbReference>
<feature type="compositionally biased region" description="Acidic residues" evidence="7">
    <location>
        <begin position="532"/>
        <end position="542"/>
    </location>
</feature>
<accession>A0A081B353</accession>
<comment type="pathway">
    <text evidence="2">Protein modification; protein ubiquitination.</text>
</comment>
<evidence type="ECO:0000256" key="4">
    <source>
        <dbReference type="ARBA" id="ARBA00022679"/>
    </source>
</evidence>
<dbReference type="Gene3D" id="3.90.1750.10">
    <property type="entry name" value="Hect, E3 ligase catalytic domains"/>
    <property type="match status" value="1"/>
</dbReference>
<dbReference type="InterPro" id="IPR050409">
    <property type="entry name" value="E3_ubiq-protein_ligase"/>
</dbReference>
<dbReference type="InterPro" id="IPR035983">
    <property type="entry name" value="Hect_E3_ubiquitin_ligase"/>
</dbReference>
<comment type="catalytic activity">
    <reaction evidence="1">
        <text>S-ubiquitinyl-[E2 ubiquitin-conjugating enzyme]-L-cysteine + [acceptor protein]-L-lysine = [E2 ubiquitin-conjugating enzyme]-L-cysteine + N(6)-ubiquitinyl-[acceptor protein]-L-lysine.</text>
        <dbReference type="EC" id="2.3.2.26"/>
    </reaction>
</comment>
<dbReference type="PANTHER" id="PTHR11254:SF440">
    <property type="entry name" value="E3 UBIQUITIN-PROTEIN LIGASE NEDD-4"/>
    <property type="match status" value="1"/>
</dbReference>
<feature type="compositionally biased region" description="Basic and acidic residues" evidence="7">
    <location>
        <begin position="408"/>
        <end position="419"/>
    </location>
</feature>
<feature type="compositionally biased region" description="Basic residues" evidence="7">
    <location>
        <begin position="18"/>
        <end position="38"/>
    </location>
</feature>
<keyword evidence="4" id="KW-0808">Transferase</keyword>
<keyword evidence="5 6" id="KW-0833">Ubl conjugation pathway</keyword>
<feature type="region of interest" description="Disordered" evidence="7">
    <location>
        <begin position="1466"/>
        <end position="1544"/>
    </location>
</feature>
<dbReference type="SUPFAM" id="SSF56204">
    <property type="entry name" value="Hect, E3 ligase catalytic domain"/>
    <property type="match status" value="1"/>
</dbReference>
<gene>
    <name evidence="9" type="ORF">F444_00769</name>
</gene>
<feature type="region of interest" description="Disordered" evidence="7">
    <location>
        <begin position="1"/>
        <end position="134"/>
    </location>
</feature>
<evidence type="ECO:0000313" key="10">
    <source>
        <dbReference type="Proteomes" id="UP000028582"/>
    </source>
</evidence>
<dbReference type="GO" id="GO:0005737">
    <property type="term" value="C:cytoplasm"/>
    <property type="evidence" value="ECO:0007669"/>
    <property type="project" value="TreeGrafter"/>
</dbReference>
<dbReference type="GO" id="GO:0006511">
    <property type="term" value="P:ubiquitin-dependent protein catabolic process"/>
    <property type="evidence" value="ECO:0007669"/>
    <property type="project" value="TreeGrafter"/>
</dbReference>
<dbReference type="EC" id="2.3.2.26" evidence="3"/>
<proteinExistence type="predicted"/>
<feature type="compositionally biased region" description="Basic and acidic residues" evidence="7">
    <location>
        <begin position="1503"/>
        <end position="1517"/>
    </location>
</feature>
<feature type="region of interest" description="Disordered" evidence="7">
    <location>
        <begin position="332"/>
        <end position="369"/>
    </location>
</feature>
<dbReference type="OrthoDB" id="423283at2759"/>
<feature type="compositionally biased region" description="Basic and acidic residues" evidence="7">
    <location>
        <begin position="427"/>
        <end position="442"/>
    </location>
</feature>
<feature type="compositionally biased region" description="Acidic residues" evidence="7">
    <location>
        <begin position="1530"/>
        <end position="1544"/>
    </location>
</feature>
<feature type="compositionally biased region" description="Basic and acidic residues" evidence="7">
    <location>
        <begin position="39"/>
        <end position="52"/>
    </location>
</feature>
<protein>
    <recommendedName>
        <fullName evidence="3">HECT-type E3 ubiquitin transferase</fullName>
        <ecNumber evidence="3">2.3.2.26</ecNumber>
    </recommendedName>
</protein>
<evidence type="ECO:0000256" key="2">
    <source>
        <dbReference type="ARBA" id="ARBA00004906"/>
    </source>
</evidence>
<dbReference type="GO" id="GO:0016567">
    <property type="term" value="P:protein ubiquitination"/>
    <property type="evidence" value="ECO:0007669"/>
    <property type="project" value="TreeGrafter"/>
</dbReference>
<name>A0A081B353_PHYNI</name>
<evidence type="ECO:0000259" key="8">
    <source>
        <dbReference type="PROSITE" id="PS50237"/>
    </source>
</evidence>
<dbReference type="SMART" id="SM00119">
    <property type="entry name" value="HECTc"/>
    <property type="match status" value="1"/>
</dbReference>
<feature type="domain" description="HECT" evidence="8">
    <location>
        <begin position="1093"/>
        <end position="1395"/>
    </location>
</feature>
<dbReference type="InterPro" id="IPR000569">
    <property type="entry name" value="HECT_dom"/>
</dbReference>
<dbReference type="Gene3D" id="3.30.2410.10">
    <property type="entry name" value="Hect, E3 ligase catalytic domain"/>
    <property type="match status" value="1"/>
</dbReference>
<feature type="compositionally biased region" description="Basic residues" evidence="7">
    <location>
        <begin position="99"/>
        <end position="108"/>
    </location>
</feature>
<feature type="compositionally biased region" description="Pro residues" evidence="7">
    <location>
        <begin position="59"/>
        <end position="73"/>
    </location>
</feature>
<feature type="compositionally biased region" description="Polar residues" evidence="7">
    <location>
        <begin position="613"/>
        <end position="622"/>
    </location>
</feature>
<dbReference type="GO" id="GO:0061630">
    <property type="term" value="F:ubiquitin protein ligase activity"/>
    <property type="evidence" value="ECO:0007669"/>
    <property type="project" value="UniProtKB-EC"/>
</dbReference>
<dbReference type="Pfam" id="PF00632">
    <property type="entry name" value="HECT"/>
    <property type="match status" value="1"/>
</dbReference>
<evidence type="ECO:0000313" key="9">
    <source>
        <dbReference type="EMBL" id="ETO85564.1"/>
    </source>
</evidence>
<feature type="compositionally biased region" description="Basic and acidic residues" evidence="7">
    <location>
        <begin position="1"/>
        <end position="17"/>
    </location>
</feature>
<feature type="region of interest" description="Disordered" evidence="7">
    <location>
        <begin position="408"/>
        <end position="671"/>
    </location>
</feature>
<evidence type="ECO:0000256" key="7">
    <source>
        <dbReference type="SAM" id="MobiDB-lite"/>
    </source>
</evidence>
<feature type="compositionally biased region" description="Acidic residues" evidence="7">
    <location>
        <begin position="586"/>
        <end position="596"/>
    </location>
</feature>
<evidence type="ECO:0000256" key="1">
    <source>
        <dbReference type="ARBA" id="ARBA00000885"/>
    </source>
</evidence>
<feature type="active site" description="Glycyl thioester intermediate" evidence="6">
    <location>
        <position position="1386"/>
    </location>
</feature>
<evidence type="ECO:0000256" key="6">
    <source>
        <dbReference type="PROSITE-ProRule" id="PRU00104"/>
    </source>
</evidence>
<evidence type="ECO:0000256" key="3">
    <source>
        <dbReference type="ARBA" id="ARBA00012485"/>
    </source>
</evidence>
<feature type="compositionally biased region" description="Polar residues" evidence="7">
    <location>
        <begin position="556"/>
        <end position="574"/>
    </location>
</feature>
<evidence type="ECO:0000256" key="5">
    <source>
        <dbReference type="ARBA" id="ARBA00022786"/>
    </source>
</evidence>
<dbReference type="EMBL" id="ANJA01000161">
    <property type="protein sequence ID" value="ETO85564.1"/>
    <property type="molecule type" value="Genomic_DNA"/>
</dbReference>
<dbReference type="Proteomes" id="UP000028582">
    <property type="component" value="Unassembled WGS sequence"/>
</dbReference>